<feature type="non-terminal residue" evidence="8">
    <location>
        <position position="1"/>
    </location>
</feature>
<evidence type="ECO:0000313" key="8">
    <source>
        <dbReference type="EMBL" id="SUZ58574.1"/>
    </source>
</evidence>
<dbReference type="InterPro" id="IPR008145">
    <property type="entry name" value="GK/Ca_channel_bsu"/>
</dbReference>
<dbReference type="EC" id="2.7.4.8" evidence="2"/>
<dbReference type="GO" id="GO:0005524">
    <property type="term" value="F:ATP binding"/>
    <property type="evidence" value="ECO:0007669"/>
    <property type="project" value="UniProtKB-KW"/>
</dbReference>
<evidence type="ECO:0000256" key="2">
    <source>
        <dbReference type="ARBA" id="ARBA00012961"/>
    </source>
</evidence>
<evidence type="ECO:0000256" key="5">
    <source>
        <dbReference type="ARBA" id="ARBA00022777"/>
    </source>
</evidence>
<keyword evidence="5" id="KW-0418">Kinase</keyword>
<proteinExistence type="inferred from homology"/>
<evidence type="ECO:0000256" key="3">
    <source>
        <dbReference type="ARBA" id="ARBA00022679"/>
    </source>
</evidence>
<dbReference type="SUPFAM" id="SSF52540">
    <property type="entry name" value="P-loop containing nucleoside triphosphate hydrolases"/>
    <property type="match status" value="1"/>
</dbReference>
<evidence type="ECO:0000259" key="7">
    <source>
        <dbReference type="PROSITE" id="PS50052"/>
    </source>
</evidence>
<name>A0A381NWM6_9ZZZZ</name>
<dbReference type="Pfam" id="PF00625">
    <property type="entry name" value="Guanylate_kin"/>
    <property type="match status" value="1"/>
</dbReference>
<organism evidence="8">
    <name type="scientific">marine metagenome</name>
    <dbReference type="NCBI Taxonomy" id="408172"/>
    <lineage>
        <taxon>unclassified sequences</taxon>
        <taxon>metagenomes</taxon>
        <taxon>ecological metagenomes</taxon>
    </lineage>
</organism>
<dbReference type="PROSITE" id="PS50052">
    <property type="entry name" value="GUANYLATE_KINASE_2"/>
    <property type="match status" value="1"/>
</dbReference>
<dbReference type="InterPro" id="IPR027417">
    <property type="entry name" value="P-loop_NTPase"/>
</dbReference>
<reference evidence="8" key="1">
    <citation type="submission" date="2018-05" db="EMBL/GenBank/DDBJ databases">
        <authorList>
            <person name="Lanie J.A."/>
            <person name="Ng W.-L."/>
            <person name="Kazmierczak K.M."/>
            <person name="Andrzejewski T.M."/>
            <person name="Davidsen T.M."/>
            <person name="Wayne K.J."/>
            <person name="Tettelin H."/>
            <person name="Glass J.I."/>
            <person name="Rusch D."/>
            <person name="Podicherti R."/>
            <person name="Tsui H.-C.T."/>
            <person name="Winkler M.E."/>
        </authorList>
    </citation>
    <scope>NUCLEOTIDE SEQUENCE</scope>
</reference>
<keyword evidence="3" id="KW-0808">Transferase</keyword>
<dbReference type="AlphaFoldDB" id="A0A381NWM6"/>
<dbReference type="SMART" id="SM00072">
    <property type="entry name" value="GuKc"/>
    <property type="match status" value="1"/>
</dbReference>
<sequence>VVVISGPSGVGKDVIIDQMIASRRMGFHFIVTTTTRSSRHGEQEGINHNFVTVDHFKRLIKSKALLEWAQVYGNYYGVPKIQVSDALAAGKHVIIRVDIQGAKRLKQIMPDALLIFIAPPSLEVLRLHLEKRGVDTEDEMNKRLLAASKEINQSKMFDFTVTNKEHLLNETVKRVTEIIETESLSNPPRKIHL</sequence>
<dbReference type="NCBIfam" id="TIGR03263">
    <property type="entry name" value="guanyl_kin"/>
    <property type="match status" value="1"/>
</dbReference>
<feature type="domain" description="Guanylate kinase-like" evidence="7">
    <location>
        <begin position="1"/>
        <end position="180"/>
    </location>
</feature>
<dbReference type="CDD" id="cd00071">
    <property type="entry name" value="GMPK"/>
    <property type="match status" value="1"/>
</dbReference>
<evidence type="ECO:0000256" key="6">
    <source>
        <dbReference type="ARBA" id="ARBA00022840"/>
    </source>
</evidence>
<keyword evidence="4" id="KW-0547">Nucleotide-binding</keyword>
<comment type="similarity">
    <text evidence="1">Belongs to the guanylate kinase family.</text>
</comment>
<dbReference type="EMBL" id="UINC01000628">
    <property type="protein sequence ID" value="SUZ58574.1"/>
    <property type="molecule type" value="Genomic_DNA"/>
</dbReference>
<evidence type="ECO:0000256" key="1">
    <source>
        <dbReference type="ARBA" id="ARBA00005790"/>
    </source>
</evidence>
<dbReference type="Gene3D" id="3.40.50.300">
    <property type="entry name" value="P-loop containing nucleotide triphosphate hydrolases"/>
    <property type="match status" value="1"/>
</dbReference>
<gene>
    <name evidence="8" type="ORF">METZ01_LOCUS11428</name>
</gene>
<dbReference type="GO" id="GO:0005829">
    <property type="term" value="C:cytosol"/>
    <property type="evidence" value="ECO:0007669"/>
    <property type="project" value="TreeGrafter"/>
</dbReference>
<dbReference type="InterPro" id="IPR008144">
    <property type="entry name" value="Guanylate_kin-like_dom"/>
</dbReference>
<dbReference type="GO" id="GO:0004385">
    <property type="term" value="F:GMP kinase activity"/>
    <property type="evidence" value="ECO:0007669"/>
    <property type="project" value="UniProtKB-EC"/>
</dbReference>
<accession>A0A381NWM6</accession>
<dbReference type="PANTHER" id="PTHR23117:SF13">
    <property type="entry name" value="GUANYLATE KINASE"/>
    <property type="match status" value="1"/>
</dbReference>
<keyword evidence="6" id="KW-0067">ATP-binding</keyword>
<dbReference type="PANTHER" id="PTHR23117">
    <property type="entry name" value="GUANYLATE KINASE-RELATED"/>
    <property type="match status" value="1"/>
</dbReference>
<evidence type="ECO:0000256" key="4">
    <source>
        <dbReference type="ARBA" id="ARBA00022741"/>
    </source>
</evidence>
<protein>
    <recommendedName>
        <fullName evidence="2">guanylate kinase</fullName>
        <ecNumber evidence="2">2.7.4.8</ecNumber>
    </recommendedName>
</protein>
<dbReference type="InterPro" id="IPR017665">
    <property type="entry name" value="Guanylate_kinase"/>
</dbReference>